<keyword evidence="3" id="KW-1185">Reference proteome</keyword>
<organism evidence="2 3">
    <name type="scientific">Actinophytocola xinjiangensis</name>
    <dbReference type="NCBI Taxonomy" id="485602"/>
    <lineage>
        <taxon>Bacteria</taxon>
        <taxon>Bacillati</taxon>
        <taxon>Actinomycetota</taxon>
        <taxon>Actinomycetes</taxon>
        <taxon>Pseudonocardiales</taxon>
        <taxon>Pseudonocardiaceae</taxon>
    </lineage>
</organism>
<dbReference type="EMBL" id="MSIF01000020">
    <property type="protein sequence ID" value="OLF06672.1"/>
    <property type="molecule type" value="Genomic_DNA"/>
</dbReference>
<dbReference type="Pfam" id="PF13452">
    <property type="entry name" value="FAS1_DH_region"/>
    <property type="match status" value="1"/>
</dbReference>
<accession>A0A7Z0WHA2</accession>
<dbReference type="OrthoDB" id="4235906at2"/>
<proteinExistence type="predicted"/>
<sequence>MIGTVLNRTRGTVTARDFQRWAAAVNDLNPLYFDPDHARANGHPDVLAPPLYVQYAPLGVPTLDQLRPDGTPDRPALPLDGYPRRMAGGQDAVFHHPVHDGTAITATTTLTAITPKTGRSGPFLLVTTHTTYTTDDDTLVAEITDTLIALP</sequence>
<evidence type="ECO:0000259" key="1">
    <source>
        <dbReference type="Pfam" id="PF13452"/>
    </source>
</evidence>
<dbReference type="Proteomes" id="UP000185696">
    <property type="component" value="Unassembled WGS sequence"/>
</dbReference>
<name>A0A7Z0WHA2_9PSEU</name>
<dbReference type="RefSeq" id="WP_075136553.1">
    <property type="nucleotide sequence ID" value="NZ_MSIF01000020.1"/>
</dbReference>
<protein>
    <recommendedName>
        <fullName evidence="1">FAS1-like dehydratase domain-containing protein</fullName>
    </recommendedName>
</protein>
<dbReference type="SUPFAM" id="SSF54637">
    <property type="entry name" value="Thioesterase/thiol ester dehydrase-isomerase"/>
    <property type="match status" value="1"/>
</dbReference>
<reference evidence="2 3" key="1">
    <citation type="submission" date="2016-12" db="EMBL/GenBank/DDBJ databases">
        <title>The draft genome sequence of Actinophytocola xinjiangensis.</title>
        <authorList>
            <person name="Wang W."/>
            <person name="Yuan L."/>
        </authorList>
    </citation>
    <scope>NUCLEOTIDE SEQUENCE [LARGE SCALE GENOMIC DNA]</scope>
    <source>
        <strain evidence="2 3">CGMCC 4.4663</strain>
    </source>
</reference>
<feature type="domain" description="FAS1-like dehydratase" evidence="1">
    <location>
        <begin position="1"/>
        <end position="142"/>
    </location>
</feature>
<dbReference type="CDD" id="cd03441">
    <property type="entry name" value="R_hydratase_like"/>
    <property type="match status" value="1"/>
</dbReference>
<gene>
    <name evidence="2" type="ORF">BLA60_30895</name>
</gene>
<evidence type="ECO:0000313" key="3">
    <source>
        <dbReference type="Proteomes" id="UP000185696"/>
    </source>
</evidence>
<comment type="caution">
    <text evidence="2">The sequence shown here is derived from an EMBL/GenBank/DDBJ whole genome shotgun (WGS) entry which is preliminary data.</text>
</comment>
<dbReference type="InterPro" id="IPR029069">
    <property type="entry name" value="HotDog_dom_sf"/>
</dbReference>
<dbReference type="InterPro" id="IPR039569">
    <property type="entry name" value="FAS1-like_DH_region"/>
</dbReference>
<evidence type="ECO:0000313" key="2">
    <source>
        <dbReference type="EMBL" id="OLF06672.1"/>
    </source>
</evidence>
<dbReference type="Gene3D" id="3.10.129.10">
    <property type="entry name" value="Hotdog Thioesterase"/>
    <property type="match status" value="1"/>
</dbReference>
<dbReference type="AlphaFoldDB" id="A0A7Z0WHA2"/>